<evidence type="ECO:0000313" key="2">
    <source>
        <dbReference type="EMBL" id="GBE61779.1"/>
    </source>
</evidence>
<dbReference type="RefSeq" id="XP_028868022.1">
    <property type="nucleotide sequence ID" value="XM_029012189.1"/>
</dbReference>
<keyword evidence="2" id="KW-0418">Kinase</keyword>
<gene>
    <name evidence="2" type="ORF">BOVATA_032720</name>
</gene>
<keyword evidence="2" id="KW-0808">Transferase</keyword>
<dbReference type="AlphaFoldDB" id="A0A2H6KFN9"/>
<dbReference type="OrthoDB" id="366021at2759"/>
<evidence type="ECO:0000313" key="3">
    <source>
        <dbReference type="Proteomes" id="UP000236319"/>
    </source>
</evidence>
<keyword evidence="3" id="KW-1185">Reference proteome</keyword>
<name>A0A2H6KFN9_9APIC</name>
<dbReference type="EMBL" id="BDSA01000003">
    <property type="protein sequence ID" value="GBE61779.1"/>
    <property type="molecule type" value="Genomic_DNA"/>
</dbReference>
<dbReference type="VEuPathDB" id="PiroplasmaDB:BOVATA_032720"/>
<dbReference type="Proteomes" id="UP000236319">
    <property type="component" value="Unassembled WGS sequence"/>
</dbReference>
<sequence>MEPDLEFMPLQSLRVLVSSMDKLKNDTVLRLHAIQKVNHDLLTENARLRHRTRDMLKRQQESAVSPAPGRESLKQIESRVKPAKATQMAAKAGTDVSAPSNRTDPMSVDITMGPDFTAVVEMRIGLDTPQLRDFFQAEPTDFQYKLILIEAKNGVVENASTVITRNPKVTLRKLQDTKFVYHQRYSPSPTPEPVTVTPQAKQPPINVGSAMYTLNVQVGEKDYATCAFSDGDEFPAVARQFIEDNRLKPVLLEGLLQAMQQLRASGVTIRSVDVSDLI</sequence>
<reference evidence="2 3" key="1">
    <citation type="journal article" date="2017" name="BMC Genomics">
        <title>Whole-genome assembly of Babesia ovata and comparative genomics between closely related pathogens.</title>
        <authorList>
            <person name="Yamagishi J."/>
            <person name="Asada M."/>
            <person name="Hakimi H."/>
            <person name="Tanaka T.Q."/>
            <person name="Sugimoto C."/>
            <person name="Kawazu S."/>
        </authorList>
    </citation>
    <scope>NUCLEOTIDE SEQUENCE [LARGE SCALE GENOMIC DNA]</scope>
    <source>
        <strain evidence="2 3">Miyake</strain>
    </source>
</reference>
<protein>
    <submittedName>
        <fullName evidence="2">Adenylate kinase, putative</fullName>
    </submittedName>
</protein>
<comment type="caution">
    <text evidence="2">The sequence shown here is derived from an EMBL/GenBank/DDBJ whole genome shotgun (WGS) entry which is preliminary data.</text>
</comment>
<proteinExistence type="predicted"/>
<dbReference type="GO" id="GO:0016301">
    <property type="term" value="F:kinase activity"/>
    <property type="evidence" value="ECO:0007669"/>
    <property type="project" value="UniProtKB-KW"/>
</dbReference>
<organism evidence="2 3">
    <name type="scientific">Babesia ovata</name>
    <dbReference type="NCBI Taxonomy" id="189622"/>
    <lineage>
        <taxon>Eukaryota</taxon>
        <taxon>Sar</taxon>
        <taxon>Alveolata</taxon>
        <taxon>Apicomplexa</taxon>
        <taxon>Aconoidasida</taxon>
        <taxon>Piroplasmida</taxon>
        <taxon>Babesiidae</taxon>
        <taxon>Babesia</taxon>
    </lineage>
</organism>
<evidence type="ECO:0000256" key="1">
    <source>
        <dbReference type="SAM" id="MobiDB-lite"/>
    </source>
</evidence>
<feature type="region of interest" description="Disordered" evidence="1">
    <location>
        <begin position="89"/>
        <end position="108"/>
    </location>
</feature>
<accession>A0A2H6KFN9</accession>
<dbReference type="GeneID" id="39875549"/>